<gene>
    <name evidence="1" type="ORF">B0H17DRAFT_831869</name>
</gene>
<dbReference type="AlphaFoldDB" id="A0AAD7CSB8"/>
<sequence length="252" mass="29155">MGIDIYGSRCHSSSKMVKFLVVPNARCASTVGHYYLDLVEKHGGKPYPSFKVFVQATVNGGSETRELYAAHIALRHHCMPEIPLEVAPGFVALRSTDNITIEFLWNLFTNYVGLDIKQILLMGKSLNYFNSAQPFHIDLFNWLWPKSVQVSLDNFVEYWNDHKIRTQHNKQLPSGFSPNYIYDFPDKFGLTYFGVPVPQDLVDALWENIPKNREECYRWVSDDFEVKAWEAYYMIGAPKFVLTDGWTIFCQM</sequence>
<dbReference type="EMBL" id="JARKIE010000253">
    <property type="protein sequence ID" value="KAJ7661075.1"/>
    <property type="molecule type" value="Genomic_DNA"/>
</dbReference>
<comment type="caution">
    <text evidence="1">The sequence shown here is derived from an EMBL/GenBank/DDBJ whole genome shotgun (WGS) entry which is preliminary data.</text>
</comment>
<reference evidence="1" key="1">
    <citation type="submission" date="2023-03" db="EMBL/GenBank/DDBJ databases">
        <title>Massive genome expansion in bonnet fungi (Mycena s.s.) driven by repeated elements and novel gene families across ecological guilds.</title>
        <authorList>
            <consortium name="Lawrence Berkeley National Laboratory"/>
            <person name="Harder C.B."/>
            <person name="Miyauchi S."/>
            <person name="Viragh M."/>
            <person name="Kuo A."/>
            <person name="Thoen E."/>
            <person name="Andreopoulos B."/>
            <person name="Lu D."/>
            <person name="Skrede I."/>
            <person name="Drula E."/>
            <person name="Henrissat B."/>
            <person name="Morin E."/>
            <person name="Kohler A."/>
            <person name="Barry K."/>
            <person name="LaButti K."/>
            <person name="Morin E."/>
            <person name="Salamov A."/>
            <person name="Lipzen A."/>
            <person name="Mereny Z."/>
            <person name="Hegedus B."/>
            <person name="Baldrian P."/>
            <person name="Stursova M."/>
            <person name="Weitz H."/>
            <person name="Taylor A."/>
            <person name="Grigoriev I.V."/>
            <person name="Nagy L.G."/>
            <person name="Martin F."/>
            <person name="Kauserud H."/>
        </authorList>
    </citation>
    <scope>NUCLEOTIDE SEQUENCE</scope>
    <source>
        <strain evidence="1">CBHHK067</strain>
    </source>
</reference>
<organism evidence="1 2">
    <name type="scientific">Mycena rosella</name>
    <name type="common">Pink bonnet</name>
    <name type="synonym">Agaricus rosellus</name>
    <dbReference type="NCBI Taxonomy" id="1033263"/>
    <lineage>
        <taxon>Eukaryota</taxon>
        <taxon>Fungi</taxon>
        <taxon>Dikarya</taxon>
        <taxon>Basidiomycota</taxon>
        <taxon>Agaricomycotina</taxon>
        <taxon>Agaricomycetes</taxon>
        <taxon>Agaricomycetidae</taxon>
        <taxon>Agaricales</taxon>
        <taxon>Marasmiineae</taxon>
        <taxon>Mycenaceae</taxon>
        <taxon>Mycena</taxon>
    </lineage>
</organism>
<name>A0AAD7CSB8_MYCRO</name>
<protein>
    <submittedName>
        <fullName evidence="1">Uncharacterized protein</fullName>
    </submittedName>
</protein>
<evidence type="ECO:0000313" key="2">
    <source>
        <dbReference type="Proteomes" id="UP001221757"/>
    </source>
</evidence>
<proteinExistence type="predicted"/>
<evidence type="ECO:0000313" key="1">
    <source>
        <dbReference type="EMBL" id="KAJ7661075.1"/>
    </source>
</evidence>
<keyword evidence="2" id="KW-1185">Reference proteome</keyword>
<dbReference type="Proteomes" id="UP001221757">
    <property type="component" value="Unassembled WGS sequence"/>
</dbReference>
<feature type="non-terminal residue" evidence="1">
    <location>
        <position position="1"/>
    </location>
</feature>
<accession>A0AAD7CSB8</accession>